<sequence>MALIWSEHYTVPYFMVNTREEIHLSSLMEILIMASEHQTEALGVGEDKTHAHGVGWVITQYHMTFTRLPKVGDKLELRTAASSRNRFFCYREFWVLDDQGTELAHVTATFVMMSFSTRKMVPIIDELVAPFHTKEEKTVLKFPRINKMDYTDALMKPYRVRYQDIDSNHHVNNVHYFDWMIDTLPLDFVLHHALTQVDIRYEREIQYGDTAESLYLADPEDALATHHLIRHNDEMNTEAILHWAED</sequence>
<evidence type="ECO:0000256" key="6">
    <source>
        <dbReference type="ARBA" id="ARBA00023098"/>
    </source>
</evidence>
<dbReference type="GO" id="GO:0000036">
    <property type="term" value="F:acyl carrier activity"/>
    <property type="evidence" value="ECO:0007669"/>
    <property type="project" value="TreeGrafter"/>
</dbReference>
<keyword evidence="4" id="KW-0276">Fatty acid metabolism</keyword>
<dbReference type="SUPFAM" id="SSF54637">
    <property type="entry name" value="Thioesterase/thiol ester dehydrase-isomerase"/>
    <property type="match status" value="2"/>
</dbReference>
<dbReference type="Pfam" id="PF01643">
    <property type="entry name" value="Acyl-ACP_TE"/>
    <property type="match status" value="1"/>
</dbReference>
<evidence type="ECO:0000256" key="2">
    <source>
        <dbReference type="ARBA" id="ARBA00022516"/>
    </source>
</evidence>
<evidence type="ECO:0000313" key="10">
    <source>
        <dbReference type="EMBL" id="KRM27251.1"/>
    </source>
</evidence>
<dbReference type="GO" id="GO:0016297">
    <property type="term" value="F:fatty acyl-[ACP] hydrolase activity"/>
    <property type="evidence" value="ECO:0007669"/>
    <property type="project" value="InterPro"/>
</dbReference>
<feature type="domain" description="Acyl-ACP thioesterase N-terminal hotdog" evidence="8">
    <location>
        <begin position="5"/>
        <end position="131"/>
    </location>
</feature>
<evidence type="ECO:0000259" key="8">
    <source>
        <dbReference type="Pfam" id="PF01643"/>
    </source>
</evidence>
<feature type="domain" description="Acyl-ACP thioesterase-like C-terminal" evidence="9">
    <location>
        <begin position="151"/>
        <end position="244"/>
    </location>
</feature>
<dbReference type="Proteomes" id="UP000050949">
    <property type="component" value="Unassembled WGS sequence"/>
</dbReference>
<keyword evidence="6" id="KW-0443">Lipid metabolism</keyword>
<comment type="similarity">
    <text evidence="1">Belongs to the acyl-ACP thioesterase family.</text>
</comment>
<protein>
    <recommendedName>
        <fullName evidence="12">Acyl-ACP thioesterase</fullName>
    </recommendedName>
</protein>
<evidence type="ECO:0000256" key="1">
    <source>
        <dbReference type="ARBA" id="ARBA00006500"/>
    </source>
</evidence>
<dbReference type="InterPro" id="IPR002864">
    <property type="entry name" value="Acyl-ACP_thioesterase_NHD"/>
</dbReference>
<keyword evidence="5" id="KW-0809">Transit peptide</keyword>
<proteinExistence type="inferred from homology"/>
<dbReference type="eggNOG" id="COG3884">
    <property type="taxonomic scope" value="Bacteria"/>
</dbReference>
<dbReference type="Pfam" id="PF20791">
    <property type="entry name" value="Acyl-ACP_TE_C"/>
    <property type="match status" value="1"/>
</dbReference>
<name>A0A0R1XK27_9LACO</name>
<comment type="caution">
    <text evidence="10">The sequence shown here is derived from an EMBL/GenBank/DDBJ whole genome shotgun (WGS) entry which is preliminary data.</text>
</comment>
<dbReference type="AlphaFoldDB" id="A0A0R1XK27"/>
<accession>A0A0R1XK27</accession>
<dbReference type="OrthoDB" id="9801517at2"/>
<keyword evidence="7" id="KW-0275">Fatty acid biosynthesis</keyword>
<keyword evidence="3" id="KW-0378">Hydrolase</keyword>
<dbReference type="EMBL" id="AZFW01000052">
    <property type="protein sequence ID" value="KRM27251.1"/>
    <property type="molecule type" value="Genomic_DNA"/>
</dbReference>
<dbReference type="CDD" id="cd00586">
    <property type="entry name" value="4HBT"/>
    <property type="match status" value="1"/>
</dbReference>
<gene>
    <name evidence="10" type="ORF">FC91_GL002688</name>
</gene>
<dbReference type="RefSeq" id="WP_027828830.1">
    <property type="nucleotide sequence ID" value="NZ_AUEH01000030.1"/>
</dbReference>
<evidence type="ECO:0000256" key="3">
    <source>
        <dbReference type="ARBA" id="ARBA00022801"/>
    </source>
</evidence>
<dbReference type="PATRIC" id="fig|1122147.4.peg.2771"/>
<dbReference type="PANTHER" id="PTHR31727:SF6">
    <property type="entry name" value="OLEOYL-ACYL CARRIER PROTEIN THIOESTERASE 1, CHLOROPLASTIC"/>
    <property type="match status" value="1"/>
</dbReference>
<evidence type="ECO:0008006" key="12">
    <source>
        <dbReference type="Google" id="ProtNLM"/>
    </source>
</evidence>
<dbReference type="InterPro" id="IPR045023">
    <property type="entry name" value="FATA/B"/>
</dbReference>
<dbReference type="InterPro" id="IPR029069">
    <property type="entry name" value="HotDog_dom_sf"/>
</dbReference>
<evidence type="ECO:0000259" key="9">
    <source>
        <dbReference type="Pfam" id="PF20791"/>
    </source>
</evidence>
<dbReference type="Gene3D" id="3.10.129.10">
    <property type="entry name" value="Hotdog Thioesterase"/>
    <property type="match status" value="1"/>
</dbReference>
<evidence type="ECO:0000313" key="11">
    <source>
        <dbReference type="Proteomes" id="UP000050949"/>
    </source>
</evidence>
<evidence type="ECO:0000256" key="5">
    <source>
        <dbReference type="ARBA" id="ARBA00022946"/>
    </source>
</evidence>
<reference evidence="10 11" key="1">
    <citation type="journal article" date="2015" name="Genome Announc.">
        <title>Expanding the biotechnology potential of lactobacilli through comparative genomics of 213 strains and associated genera.</title>
        <authorList>
            <person name="Sun Z."/>
            <person name="Harris H.M."/>
            <person name="McCann A."/>
            <person name="Guo C."/>
            <person name="Argimon S."/>
            <person name="Zhang W."/>
            <person name="Yang X."/>
            <person name="Jeffery I.B."/>
            <person name="Cooney J.C."/>
            <person name="Kagawa T.F."/>
            <person name="Liu W."/>
            <person name="Song Y."/>
            <person name="Salvetti E."/>
            <person name="Wrobel A."/>
            <person name="Rasinkangas P."/>
            <person name="Parkhill J."/>
            <person name="Rea M.C."/>
            <person name="O'Sullivan O."/>
            <person name="Ritari J."/>
            <person name="Douillard F.P."/>
            <person name="Paul Ross R."/>
            <person name="Yang R."/>
            <person name="Briner A.E."/>
            <person name="Felis G.E."/>
            <person name="de Vos W.M."/>
            <person name="Barrangou R."/>
            <person name="Klaenhammer T.R."/>
            <person name="Caufield P.W."/>
            <person name="Cui Y."/>
            <person name="Zhang H."/>
            <person name="O'Toole P.W."/>
        </authorList>
    </citation>
    <scope>NUCLEOTIDE SEQUENCE [LARGE SCALE GENOMIC DNA]</scope>
    <source>
        <strain evidence="10 11">DSM 16991</strain>
    </source>
</reference>
<dbReference type="PANTHER" id="PTHR31727">
    <property type="entry name" value="OLEOYL-ACYL CARRIER PROTEIN THIOESTERASE 1, CHLOROPLASTIC"/>
    <property type="match status" value="1"/>
</dbReference>
<evidence type="ECO:0000256" key="7">
    <source>
        <dbReference type="ARBA" id="ARBA00023160"/>
    </source>
</evidence>
<organism evidence="10 11">
    <name type="scientific">Schleiferilactobacillus harbinensis DSM 16991</name>
    <dbReference type="NCBI Taxonomy" id="1122147"/>
    <lineage>
        <taxon>Bacteria</taxon>
        <taxon>Bacillati</taxon>
        <taxon>Bacillota</taxon>
        <taxon>Bacilli</taxon>
        <taxon>Lactobacillales</taxon>
        <taxon>Lactobacillaceae</taxon>
        <taxon>Schleiferilactobacillus</taxon>
    </lineage>
</organism>
<evidence type="ECO:0000256" key="4">
    <source>
        <dbReference type="ARBA" id="ARBA00022832"/>
    </source>
</evidence>
<dbReference type="InterPro" id="IPR049427">
    <property type="entry name" value="Acyl-ACP_TE_C"/>
</dbReference>
<keyword evidence="2" id="KW-0444">Lipid biosynthesis</keyword>